<sequence length="255" mass="28959">MSDKGRELASITRTWCQEWISEFLTWLENERRPVPCTRQFLVQSDTHNFDESADLCPPNTSVNFPVLSDTHNFDESASTTPVKFLVLSDTHNFDESASTTPVKFLVLSETHNFDESKTPVKFLVLSDTHNFDESKTPVKFLVLSDTHNFDESKTPVKFLVLSDTHNFDESKTPVNFLVLSDTHNFDESADLCPLKHPIPIEGAPSNSRIDCQVEGQHCLRHASNCHCAALSTRYHSVDAYSGDVRMEDYAFWQLP</sequence>
<protein>
    <submittedName>
        <fullName evidence="1">Uncharacterized protein</fullName>
    </submittedName>
</protein>
<evidence type="ECO:0000313" key="1">
    <source>
        <dbReference type="EMBL" id="USW48368.1"/>
    </source>
</evidence>
<evidence type="ECO:0000313" key="2">
    <source>
        <dbReference type="Proteomes" id="UP001056384"/>
    </source>
</evidence>
<dbReference type="EMBL" id="CP099418">
    <property type="protein sequence ID" value="USW48368.1"/>
    <property type="molecule type" value="Genomic_DNA"/>
</dbReference>
<reference evidence="1" key="1">
    <citation type="submission" date="2022-06" db="EMBL/GenBank/DDBJ databases">
        <title>Complete genome sequences of two strains of the flax pathogen Septoria linicola.</title>
        <authorList>
            <person name="Lapalu N."/>
            <person name="Simon A."/>
            <person name="Demenou B."/>
            <person name="Paumier D."/>
            <person name="Guillot M.-P."/>
            <person name="Gout L."/>
            <person name="Valade R."/>
        </authorList>
    </citation>
    <scope>NUCLEOTIDE SEQUENCE</scope>
    <source>
        <strain evidence="1">SE15195</strain>
    </source>
</reference>
<name>A0A9Q9AK35_9PEZI</name>
<organism evidence="1 2">
    <name type="scientific">Septoria linicola</name>
    <dbReference type="NCBI Taxonomy" id="215465"/>
    <lineage>
        <taxon>Eukaryota</taxon>
        <taxon>Fungi</taxon>
        <taxon>Dikarya</taxon>
        <taxon>Ascomycota</taxon>
        <taxon>Pezizomycotina</taxon>
        <taxon>Dothideomycetes</taxon>
        <taxon>Dothideomycetidae</taxon>
        <taxon>Mycosphaerellales</taxon>
        <taxon>Mycosphaerellaceae</taxon>
        <taxon>Septoria</taxon>
    </lineage>
</organism>
<accession>A0A9Q9AK35</accession>
<gene>
    <name evidence="1" type="ORF">Slin15195_G016870</name>
</gene>
<keyword evidence="2" id="KW-1185">Reference proteome</keyword>
<dbReference type="AlphaFoldDB" id="A0A9Q9AK35"/>
<dbReference type="Proteomes" id="UP001056384">
    <property type="component" value="Chromosome 1"/>
</dbReference>
<proteinExistence type="predicted"/>